<sequence>MPSPSPSTSIENTPLLTAHLFAAGTTAEDDRRLQRLIERLAERHIVAKRYEAERPLAGAGPRAPRVYASIGEDWREFPALAALPIHEKRRWLHFRTPDEVGPDQLFYCWLKATDPLPENRPIPTTRFASDTPLVSVFTAAYRSEEKIRRPYESLLKQTYANWEWVIVDDSGDGDETYREHLLPLADPRVRRYRQDERSGYIGAIKRYAAGLCAGEILVEVDHDDELQPDCLAKLVEAFRRHPDCGFAYGDCAEVYDETLRAHWYGWDCGFGYSLHYRVWLRGMNRWQNVQKHSTMNASTLRHLVGLPNHPRAWTRECYHLAGGHRSELLVADDYDLLVRTFLCTRFVAVPDLLYVQYRNASSGNTTFRRNKQIQVLVKELNRTYEPRIAARLRQLGIPERLFPYRRVWQMPADDPARLTAHAADEDGSRSAILFPLPYSEPDAGHPELVRELEKGLGTGFANTQIVVVGRIPDWLEGFAAQAPTGAVRWWPMEPADDIETCIRYAAMIASCKEKIVIMP</sequence>
<evidence type="ECO:0000313" key="3">
    <source>
        <dbReference type="EMBL" id="MBO7742874.1"/>
    </source>
</evidence>
<name>A0ABS3W3J4_9BACL</name>
<dbReference type="InterPro" id="IPR029044">
    <property type="entry name" value="Nucleotide-diphossugar_trans"/>
</dbReference>
<comment type="similarity">
    <text evidence="1">Belongs to the glycosyltransferase 2 family.</text>
</comment>
<accession>A0ABS3W3J4</accession>
<protein>
    <submittedName>
        <fullName evidence="3">Glycosyltransferase family 2 protein</fullName>
    </submittedName>
</protein>
<comment type="caution">
    <text evidence="3">The sequence shown here is derived from an EMBL/GenBank/DDBJ whole genome shotgun (WGS) entry which is preliminary data.</text>
</comment>
<dbReference type="RefSeq" id="WP_208845835.1">
    <property type="nucleotide sequence ID" value="NZ_JAGGDJ010000001.1"/>
</dbReference>
<dbReference type="Proteomes" id="UP000670947">
    <property type="component" value="Unassembled WGS sequence"/>
</dbReference>
<reference evidence="3 4" key="1">
    <citation type="submission" date="2021-03" db="EMBL/GenBank/DDBJ databases">
        <title>Paenibacillus artemisicola MWE-103 whole genome sequence.</title>
        <authorList>
            <person name="Ham Y.J."/>
        </authorList>
    </citation>
    <scope>NUCLEOTIDE SEQUENCE [LARGE SCALE GENOMIC DNA]</scope>
    <source>
        <strain evidence="3 4">MWE-103</strain>
    </source>
</reference>
<evidence type="ECO:0000313" key="4">
    <source>
        <dbReference type="Proteomes" id="UP000670947"/>
    </source>
</evidence>
<feature type="domain" description="Glycosyltransferase 2-like" evidence="2">
    <location>
        <begin position="135"/>
        <end position="260"/>
    </location>
</feature>
<evidence type="ECO:0000256" key="1">
    <source>
        <dbReference type="ARBA" id="ARBA00006739"/>
    </source>
</evidence>
<gene>
    <name evidence="3" type="ORF">I8J29_01610</name>
</gene>
<proteinExistence type="inferred from homology"/>
<dbReference type="PANTHER" id="PTHR22916:SF3">
    <property type="entry name" value="UDP-GLCNAC:BETAGAL BETA-1,3-N-ACETYLGLUCOSAMINYLTRANSFERASE-LIKE PROTEIN 1"/>
    <property type="match status" value="1"/>
</dbReference>
<organism evidence="3 4">
    <name type="scientific">Paenibacillus artemisiicola</name>
    <dbReference type="NCBI Taxonomy" id="1172618"/>
    <lineage>
        <taxon>Bacteria</taxon>
        <taxon>Bacillati</taxon>
        <taxon>Bacillota</taxon>
        <taxon>Bacilli</taxon>
        <taxon>Bacillales</taxon>
        <taxon>Paenibacillaceae</taxon>
        <taxon>Paenibacillus</taxon>
    </lineage>
</organism>
<dbReference type="PANTHER" id="PTHR22916">
    <property type="entry name" value="GLYCOSYLTRANSFERASE"/>
    <property type="match status" value="1"/>
</dbReference>
<dbReference type="CDD" id="cd00761">
    <property type="entry name" value="Glyco_tranf_GTA_type"/>
    <property type="match status" value="1"/>
</dbReference>
<dbReference type="Pfam" id="PF00535">
    <property type="entry name" value="Glycos_transf_2"/>
    <property type="match status" value="1"/>
</dbReference>
<evidence type="ECO:0000259" key="2">
    <source>
        <dbReference type="Pfam" id="PF00535"/>
    </source>
</evidence>
<dbReference type="Gene3D" id="3.90.550.10">
    <property type="entry name" value="Spore Coat Polysaccharide Biosynthesis Protein SpsA, Chain A"/>
    <property type="match status" value="1"/>
</dbReference>
<dbReference type="InterPro" id="IPR001173">
    <property type="entry name" value="Glyco_trans_2-like"/>
</dbReference>
<keyword evidence="4" id="KW-1185">Reference proteome</keyword>
<dbReference type="EMBL" id="JAGGDJ010000001">
    <property type="protein sequence ID" value="MBO7742874.1"/>
    <property type="molecule type" value="Genomic_DNA"/>
</dbReference>
<dbReference type="SUPFAM" id="SSF53448">
    <property type="entry name" value="Nucleotide-diphospho-sugar transferases"/>
    <property type="match status" value="1"/>
</dbReference>